<dbReference type="PROSITE" id="PS00105">
    <property type="entry name" value="AA_TRANSFER_CLASS_1"/>
    <property type="match status" value="1"/>
</dbReference>
<dbReference type="InterPro" id="IPR004839">
    <property type="entry name" value="Aminotransferase_I/II_large"/>
</dbReference>
<dbReference type="PANTHER" id="PTHR43795:SF2">
    <property type="entry name" value="BIFUNCTIONAL ASPARTATE AMINOTRANSFERASE AND GLUTAMATE_ASPARTATE-PREPHENATE AMINOTRANSFERASE"/>
    <property type="match status" value="1"/>
</dbReference>
<dbReference type="GO" id="GO:0030170">
    <property type="term" value="F:pyridoxal phosphate binding"/>
    <property type="evidence" value="ECO:0007669"/>
    <property type="project" value="InterPro"/>
</dbReference>
<dbReference type="Proteomes" id="UP000466683">
    <property type="component" value="Chromosome"/>
</dbReference>
<dbReference type="Gene3D" id="1.10.20.110">
    <property type="match status" value="1"/>
</dbReference>
<dbReference type="InterPro" id="IPR004838">
    <property type="entry name" value="NHTrfase_class1_PyrdxlP-BS"/>
</dbReference>
<gene>
    <name evidence="4" type="primary">asdA</name>
    <name evidence="5" type="ORF">H5U98_18765</name>
    <name evidence="4" type="ORF">MBOE_49860</name>
</gene>
<proteinExistence type="inferred from homology"/>
<dbReference type="Pfam" id="PF00155">
    <property type="entry name" value="Aminotran_1_2"/>
    <property type="match status" value="1"/>
</dbReference>
<dbReference type="PANTHER" id="PTHR43795">
    <property type="entry name" value="BIFUNCTIONAL ASPARTATE AMINOTRANSFERASE AND GLUTAMATE/ASPARTATE-PREPHENATE AMINOTRANSFERASE-RELATED"/>
    <property type="match status" value="1"/>
</dbReference>
<dbReference type="EC" id="2.6.1.-" evidence="2"/>
<dbReference type="Proteomes" id="UP001162885">
    <property type="component" value="Chromosome"/>
</dbReference>
<dbReference type="NCBIfam" id="NF006755">
    <property type="entry name" value="PRK09275.1"/>
    <property type="match status" value="1"/>
</dbReference>
<keyword evidence="1" id="KW-0663">Pyridoxal phosphate</keyword>
<feature type="domain" description="Aminotransferase class I/classII large" evidence="3">
    <location>
        <begin position="185"/>
        <end position="522"/>
    </location>
</feature>
<dbReference type="EMBL" id="CP060016">
    <property type="protein sequence ID" value="UNB97619.1"/>
    <property type="molecule type" value="Genomic_DNA"/>
</dbReference>
<protein>
    <recommendedName>
        <fullName evidence="2">Aminotransferase</fullName>
        <ecNumber evidence="2">2.6.1.-</ecNumber>
    </recommendedName>
</protein>
<accession>A0AAX2ZQK4</accession>
<dbReference type="InterPro" id="IPR050478">
    <property type="entry name" value="Ethylene_sulfur-biosynth"/>
</dbReference>
<reference evidence="4 6" key="1">
    <citation type="journal article" date="2019" name="Emerg. Microbes Infect.">
        <title>Comprehensive subspecies identification of 175 nontuberculous mycobacteria species based on 7547 genomic profiles.</title>
        <authorList>
            <person name="Matsumoto Y."/>
            <person name="Kinjo T."/>
            <person name="Motooka D."/>
            <person name="Nabeya D."/>
            <person name="Jung N."/>
            <person name="Uechi K."/>
            <person name="Horii T."/>
            <person name="Iida T."/>
            <person name="Fujita J."/>
            <person name="Nakamura S."/>
        </authorList>
    </citation>
    <scope>NUCLEOTIDE SEQUENCE [LARGE SCALE GENOMIC DNA]</scope>
    <source>
        <strain evidence="4 6">JCM 15653</strain>
    </source>
</reference>
<evidence type="ECO:0000259" key="3">
    <source>
        <dbReference type="Pfam" id="PF00155"/>
    </source>
</evidence>
<keyword evidence="6" id="KW-1185">Reference proteome</keyword>
<evidence type="ECO:0000313" key="7">
    <source>
        <dbReference type="Proteomes" id="UP001162885"/>
    </source>
</evidence>
<evidence type="ECO:0000256" key="1">
    <source>
        <dbReference type="ARBA" id="ARBA00022898"/>
    </source>
</evidence>
<keyword evidence="2 5" id="KW-0808">Transferase</keyword>
<evidence type="ECO:0000313" key="4">
    <source>
        <dbReference type="EMBL" id="BBX93337.1"/>
    </source>
</evidence>
<organism evidence="5 7">
    <name type="scientific">Mycolicibacterium boenickei</name>
    <dbReference type="NCBI Taxonomy" id="146017"/>
    <lineage>
        <taxon>Bacteria</taxon>
        <taxon>Bacillati</taxon>
        <taxon>Actinomycetota</taxon>
        <taxon>Actinomycetes</taxon>
        <taxon>Mycobacteriales</taxon>
        <taxon>Mycobacteriaceae</taxon>
        <taxon>Mycolicibacterium</taxon>
    </lineage>
</organism>
<reference evidence="4" key="2">
    <citation type="submission" date="2020-02" db="EMBL/GenBank/DDBJ databases">
        <authorList>
            <person name="Matsumoto Y."/>
            <person name="Kinjo T."/>
            <person name="Motooka D."/>
            <person name="Nabeya D."/>
            <person name="Jung N."/>
            <person name="Uechi K."/>
            <person name="Horii T."/>
            <person name="Iida T."/>
            <person name="Fujita J."/>
            <person name="Nakamura S."/>
        </authorList>
    </citation>
    <scope>NUCLEOTIDE SEQUENCE</scope>
    <source>
        <strain evidence="4">JCM 15653</strain>
    </source>
</reference>
<dbReference type="EMBL" id="AP022579">
    <property type="protein sequence ID" value="BBX93337.1"/>
    <property type="molecule type" value="Genomic_DNA"/>
</dbReference>
<comment type="cofactor">
    <cofactor evidence="2">
        <name>pyridoxal 5'-phosphate</name>
        <dbReference type="ChEBI" id="CHEBI:597326"/>
    </cofactor>
</comment>
<dbReference type="InterPro" id="IPR015421">
    <property type="entry name" value="PyrdxlP-dep_Trfase_major"/>
</dbReference>
<dbReference type="InterPro" id="IPR015424">
    <property type="entry name" value="PyrdxlP-dep_Trfase"/>
</dbReference>
<dbReference type="CDD" id="cd00609">
    <property type="entry name" value="AAT_like"/>
    <property type="match status" value="1"/>
</dbReference>
<dbReference type="RefSeq" id="WP_077738973.1">
    <property type="nucleotide sequence ID" value="NZ_AP022579.1"/>
</dbReference>
<name>A0AAX2ZQK4_9MYCO</name>
<dbReference type="Gene3D" id="3.40.640.10">
    <property type="entry name" value="Type I PLP-dependent aspartate aminotransferase-like (Major domain)"/>
    <property type="match status" value="1"/>
</dbReference>
<keyword evidence="5" id="KW-0456">Lyase</keyword>
<comment type="similarity">
    <text evidence="2">Belongs to the class-I pyridoxal-phosphate-dependent aminotransferase family.</text>
</comment>
<evidence type="ECO:0000313" key="6">
    <source>
        <dbReference type="Proteomes" id="UP000466683"/>
    </source>
</evidence>
<dbReference type="Gene3D" id="3.90.1150.10">
    <property type="entry name" value="Aspartate Aminotransferase, domain 1"/>
    <property type="match status" value="1"/>
</dbReference>
<dbReference type="GO" id="GO:0008483">
    <property type="term" value="F:transaminase activity"/>
    <property type="evidence" value="ECO:0007669"/>
    <property type="project" value="UniProtKB-KW"/>
</dbReference>
<dbReference type="InterPro" id="IPR022518">
    <property type="entry name" value="Aspartate_4-decarboxylase"/>
</dbReference>
<evidence type="ECO:0000313" key="5">
    <source>
        <dbReference type="EMBL" id="UNB97619.1"/>
    </source>
</evidence>
<keyword evidence="2 5" id="KW-0032">Aminotransferase</keyword>
<reference evidence="5 7" key="3">
    <citation type="journal article" date="2022" name="BMC Genomics">
        <title>Comparative genome analysis of mycobacteria focusing on tRNA and non-coding RNA.</title>
        <authorList>
            <person name="Behra P.R.K."/>
            <person name="Pettersson B.M.F."/>
            <person name="Ramesh M."/>
            <person name="Das S."/>
            <person name="Dasgupta S."/>
            <person name="Kirsebom L.A."/>
        </authorList>
    </citation>
    <scope>NUCLEOTIDE SEQUENCE [LARGE SCALE GENOMIC DNA]</scope>
    <source>
        <strain evidence="5 7">DSM 44677</strain>
    </source>
</reference>
<dbReference type="NCBIfam" id="TIGR03801">
    <property type="entry name" value="asp_4_decarbox"/>
    <property type="match status" value="1"/>
</dbReference>
<dbReference type="AlphaFoldDB" id="A0AAX2ZQK4"/>
<sequence length="544" mass="61735">MTLKHISREEIAELQHLSPFELKSKLIELAGEHEQRTTFQMLNAGRGNPNFIAPTPREAFFALGGFALEESRTNKQWDPELVGVPQKDGIAERFRIWLDKHQGEPGIELLSGVLKYGIEQCAFNPDSFVWELADSIIGDHYPSPDRMLVHNHEITKRYLMQELAPGKDLGEYDLFAVEGGTAAMCYIFNSLMLNRLMHRGDKVALMTPIFTPYLEITELDEFNFEQVHIQASGTYPDGRHDWQFPDSEIDKLLDPDIKVLYCVNPTNPPSVRIAPATLDRIADIVHTERQDLIVITDDVYSTFIDGFQSLMGVAPRNTITVYSFSKYFGATGWRLGTIGIARDNVFDEMLAGLPEADKEALDKRYSPLTLQPRKIRFIDRLVADSRNVALNHTAGLSLPQQCQMLLFSAYCLLDQADHYKHQAQELIARRFKSLQDGMQIQLEKDPNRVAYYVELDFLNWAAERGDPGFIDFVKANYEPTDILFRLAEQTGVVLLNGGGFEGPEWSIRVSLANLRDVQYEEIGKAMIAVAEQYESEYKAAKARS</sequence>
<evidence type="ECO:0000256" key="2">
    <source>
        <dbReference type="RuleBase" id="RU000481"/>
    </source>
</evidence>
<dbReference type="SUPFAM" id="SSF53383">
    <property type="entry name" value="PLP-dependent transferases"/>
    <property type="match status" value="1"/>
</dbReference>
<dbReference type="InterPro" id="IPR015422">
    <property type="entry name" value="PyrdxlP-dep_Trfase_small"/>
</dbReference>
<dbReference type="GO" id="GO:0016829">
    <property type="term" value="F:lyase activity"/>
    <property type="evidence" value="ECO:0007669"/>
    <property type="project" value="UniProtKB-KW"/>
</dbReference>
<dbReference type="GO" id="GO:0006520">
    <property type="term" value="P:amino acid metabolic process"/>
    <property type="evidence" value="ECO:0007669"/>
    <property type="project" value="TreeGrafter"/>
</dbReference>